<dbReference type="Pfam" id="PF02892">
    <property type="entry name" value="zf-BED"/>
    <property type="match status" value="1"/>
</dbReference>
<keyword evidence="6" id="KW-1185">Reference proteome</keyword>
<protein>
    <recommendedName>
        <fullName evidence="4">BED-type domain-containing protein</fullName>
    </recommendedName>
</protein>
<keyword evidence="3" id="KW-0862">Zinc</keyword>
<dbReference type="Proteomes" id="UP000251314">
    <property type="component" value="Unassembled WGS sequence"/>
</dbReference>
<dbReference type="VEuPathDB" id="FungiDB:PC110_g19380"/>
<reference evidence="5 6" key="1">
    <citation type="submission" date="2018-01" db="EMBL/GenBank/DDBJ databases">
        <title>Draft genome of the strawberry crown rot pathogen Phytophthora cactorum.</title>
        <authorList>
            <person name="Armitage A.D."/>
            <person name="Lysoe E."/>
            <person name="Nellist C.F."/>
            <person name="Harrison R.J."/>
            <person name="Brurberg M.B."/>
        </authorList>
    </citation>
    <scope>NUCLEOTIDE SEQUENCE [LARGE SCALE GENOMIC DNA]</scope>
    <source>
        <strain evidence="5 6">10300</strain>
    </source>
</reference>
<dbReference type="GO" id="GO:0008270">
    <property type="term" value="F:zinc ion binding"/>
    <property type="evidence" value="ECO:0007669"/>
    <property type="project" value="UniProtKB-KW"/>
</dbReference>
<comment type="caution">
    <text evidence="5">The sequence shown here is derived from an EMBL/GenBank/DDBJ whole genome shotgun (WGS) entry which is preliminary data.</text>
</comment>
<feature type="domain" description="BED-type" evidence="4">
    <location>
        <begin position="7"/>
        <end position="48"/>
    </location>
</feature>
<keyword evidence="1" id="KW-0479">Metal-binding</keyword>
<evidence type="ECO:0000256" key="3">
    <source>
        <dbReference type="ARBA" id="ARBA00022833"/>
    </source>
</evidence>
<accession>A0A329RIE5</accession>
<name>A0A329RIE5_9STRA</name>
<evidence type="ECO:0000256" key="2">
    <source>
        <dbReference type="ARBA" id="ARBA00022771"/>
    </source>
</evidence>
<gene>
    <name evidence="5" type="ORF">PC110_g19380</name>
</gene>
<organism evidence="5 6">
    <name type="scientific">Phytophthora cactorum</name>
    <dbReference type="NCBI Taxonomy" id="29920"/>
    <lineage>
        <taxon>Eukaryota</taxon>
        <taxon>Sar</taxon>
        <taxon>Stramenopiles</taxon>
        <taxon>Oomycota</taxon>
        <taxon>Peronosporomycetes</taxon>
        <taxon>Peronosporales</taxon>
        <taxon>Peronosporaceae</taxon>
        <taxon>Phytophthora</taxon>
    </lineage>
</organism>
<evidence type="ECO:0000256" key="1">
    <source>
        <dbReference type="ARBA" id="ARBA00022723"/>
    </source>
</evidence>
<dbReference type="PANTHER" id="PTHR40866:SF1">
    <property type="entry name" value="BED-TYPE DOMAIN-CONTAINING PROTEIN"/>
    <property type="match status" value="1"/>
</dbReference>
<evidence type="ECO:0000313" key="6">
    <source>
        <dbReference type="Proteomes" id="UP000251314"/>
    </source>
</evidence>
<dbReference type="SUPFAM" id="SSF53098">
    <property type="entry name" value="Ribonuclease H-like"/>
    <property type="match status" value="1"/>
</dbReference>
<dbReference type="OrthoDB" id="5103at2759"/>
<dbReference type="AlphaFoldDB" id="A0A329RIE5"/>
<dbReference type="InterPro" id="IPR012337">
    <property type="entry name" value="RNaseH-like_sf"/>
</dbReference>
<dbReference type="EMBL" id="MJFZ01000921">
    <property type="protein sequence ID" value="RAW24190.1"/>
    <property type="molecule type" value="Genomic_DNA"/>
</dbReference>
<evidence type="ECO:0000313" key="5">
    <source>
        <dbReference type="EMBL" id="RAW24190.1"/>
    </source>
</evidence>
<dbReference type="InterPro" id="IPR003656">
    <property type="entry name" value="Znf_BED"/>
</dbReference>
<dbReference type="PANTHER" id="PTHR40866">
    <property type="entry name" value="BED-TYPE DOMAIN-CONTAINING PROTEIN"/>
    <property type="match status" value="1"/>
</dbReference>
<sequence length="286" mass="32352">MKFTNKVLYYLLFTELSPNQARCNTCLKVTKSGNGYTNQFHHLLKRHPDNQELAAAAFRKGNRFGVTLPDQRTCDGWNAFCPLGDEEHLSAQSLFDLIADTLSTYNRPRRFQLPVNDFLADKELLLAKIHALMKHLNTIKCRAALRKVTPLAPVLRSVTRWSSTFNMVERYVNLRPALLSLDHATVAKHDIARFLLSGEESEHVEELLETLMDLNEVTKALQDSTLTKSGIIKIISGSCLTTREQEAYKAFKRPATNGTVEETSRSFLAPVFQKALEPRTSYIPLA</sequence>
<proteinExistence type="predicted"/>
<evidence type="ECO:0000259" key="4">
    <source>
        <dbReference type="Pfam" id="PF02892"/>
    </source>
</evidence>
<dbReference type="GO" id="GO:0003677">
    <property type="term" value="F:DNA binding"/>
    <property type="evidence" value="ECO:0007669"/>
    <property type="project" value="InterPro"/>
</dbReference>
<keyword evidence="2" id="KW-0863">Zinc-finger</keyword>